<gene>
    <name evidence="19" type="ORF">GJ744_002922</name>
</gene>
<keyword evidence="9" id="KW-0072">Autophagy</keyword>
<feature type="compositionally biased region" description="Basic and acidic residues" evidence="15">
    <location>
        <begin position="164"/>
        <end position="190"/>
    </location>
</feature>
<reference evidence="19" key="1">
    <citation type="submission" date="2020-02" db="EMBL/GenBank/DDBJ databases">
        <authorList>
            <person name="Palmer J.M."/>
        </authorList>
    </citation>
    <scope>NUCLEOTIDE SEQUENCE</scope>
    <source>
        <strain evidence="19">EPUS1.4</strain>
        <tissue evidence="19">Thallus</tissue>
    </source>
</reference>
<evidence type="ECO:0000256" key="8">
    <source>
        <dbReference type="ARBA" id="ARBA00022989"/>
    </source>
</evidence>
<evidence type="ECO:0000256" key="12">
    <source>
        <dbReference type="ARBA" id="ARBA00023136"/>
    </source>
</evidence>
<evidence type="ECO:0000256" key="15">
    <source>
        <dbReference type="SAM" id="MobiDB-lite"/>
    </source>
</evidence>
<evidence type="ECO:0000256" key="5">
    <source>
        <dbReference type="ARBA" id="ARBA00013776"/>
    </source>
</evidence>
<comment type="similarity">
    <text evidence="4">Belongs to the ATG27 family.</text>
</comment>
<evidence type="ECO:0000256" key="14">
    <source>
        <dbReference type="ARBA" id="ARBA00023329"/>
    </source>
</evidence>
<evidence type="ECO:0000256" key="6">
    <source>
        <dbReference type="ARBA" id="ARBA00022692"/>
    </source>
</evidence>
<evidence type="ECO:0000256" key="3">
    <source>
        <dbReference type="ARBA" id="ARBA00004614"/>
    </source>
</evidence>
<keyword evidence="20" id="KW-1185">Reference proteome</keyword>
<dbReference type="AlphaFoldDB" id="A0A8H7DYI3"/>
<dbReference type="GO" id="GO:0006914">
    <property type="term" value="P:autophagy"/>
    <property type="evidence" value="ECO:0007669"/>
    <property type="project" value="UniProtKB-KW"/>
</dbReference>
<dbReference type="OrthoDB" id="29460at2759"/>
<evidence type="ECO:0000256" key="16">
    <source>
        <dbReference type="SAM" id="Phobius"/>
    </source>
</evidence>
<evidence type="ECO:0000256" key="4">
    <source>
        <dbReference type="ARBA" id="ARBA00005363"/>
    </source>
</evidence>
<evidence type="ECO:0000256" key="13">
    <source>
        <dbReference type="ARBA" id="ARBA00023157"/>
    </source>
</evidence>
<evidence type="ECO:0000259" key="18">
    <source>
        <dbReference type="PROSITE" id="PS51914"/>
    </source>
</evidence>
<protein>
    <recommendedName>
        <fullName evidence="5">Autophagy-related protein 27</fullName>
    </recommendedName>
</protein>
<name>A0A8H7DYI3_9EURO</name>
<proteinExistence type="inferred from homology"/>
<feature type="region of interest" description="Disordered" evidence="15">
    <location>
        <begin position="162"/>
        <end position="213"/>
    </location>
</feature>
<feature type="chain" id="PRO_5034982535" description="Autophagy-related protein 27" evidence="17">
    <location>
        <begin position="22"/>
        <end position="282"/>
    </location>
</feature>
<evidence type="ECO:0000256" key="11">
    <source>
        <dbReference type="ARBA" id="ARBA00023128"/>
    </source>
</evidence>
<feature type="compositionally biased region" description="Acidic residues" evidence="15">
    <location>
        <begin position="197"/>
        <end position="208"/>
    </location>
</feature>
<dbReference type="GO" id="GO:0000139">
    <property type="term" value="C:Golgi membrane"/>
    <property type="evidence" value="ECO:0007669"/>
    <property type="project" value="UniProtKB-SubCell"/>
</dbReference>
<accession>A0A8H7DYI3</accession>
<evidence type="ECO:0000256" key="9">
    <source>
        <dbReference type="ARBA" id="ARBA00023006"/>
    </source>
</evidence>
<comment type="subcellular location">
    <subcellularLocation>
        <location evidence="2">Cytoplasmic vesicle membrane</location>
        <topology evidence="2">Single-pass type I membrane protein</topology>
    </subcellularLocation>
    <subcellularLocation>
        <location evidence="3">Golgi apparatus membrane</location>
        <topology evidence="3">Single-pass type I membrane protein</topology>
    </subcellularLocation>
    <subcellularLocation>
        <location evidence="1">Mitochondrion membrane</location>
        <topology evidence="1">Single-pass membrane protein</topology>
    </subcellularLocation>
</comment>
<keyword evidence="6 16" id="KW-0812">Transmembrane</keyword>
<dbReference type="PROSITE" id="PS51914">
    <property type="entry name" value="MRH"/>
    <property type="match status" value="1"/>
</dbReference>
<keyword evidence="14" id="KW-0968">Cytoplasmic vesicle</keyword>
<evidence type="ECO:0000256" key="2">
    <source>
        <dbReference type="ARBA" id="ARBA00004358"/>
    </source>
</evidence>
<comment type="caution">
    <text evidence="19">The sequence shown here is derived from an EMBL/GenBank/DDBJ whole genome shotgun (WGS) entry which is preliminary data.</text>
</comment>
<keyword evidence="10" id="KW-0333">Golgi apparatus</keyword>
<organism evidence="19 20">
    <name type="scientific">Endocarpon pusillum</name>
    <dbReference type="NCBI Taxonomy" id="364733"/>
    <lineage>
        <taxon>Eukaryota</taxon>
        <taxon>Fungi</taxon>
        <taxon>Dikarya</taxon>
        <taxon>Ascomycota</taxon>
        <taxon>Pezizomycotina</taxon>
        <taxon>Eurotiomycetes</taxon>
        <taxon>Chaetothyriomycetidae</taxon>
        <taxon>Verrucariales</taxon>
        <taxon>Verrucariaceae</taxon>
        <taxon>Endocarpon</taxon>
    </lineage>
</organism>
<keyword evidence="7 17" id="KW-0732">Signal</keyword>
<evidence type="ECO:0000256" key="7">
    <source>
        <dbReference type="ARBA" id="ARBA00022729"/>
    </source>
</evidence>
<dbReference type="Pfam" id="PF09451">
    <property type="entry name" value="ATG27"/>
    <property type="match status" value="1"/>
</dbReference>
<dbReference type="GO" id="GO:0030659">
    <property type="term" value="C:cytoplasmic vesicle membrane"/>
    <property type="evidence" value="ECO:0007669"/>
    <property type="project" value="UniProtKB-SubCell"/>
</dbReference>
<keyword evidence="11" id="KW-0496">Mitochondrion</keyword>
<feature type="signal peptide" evidence="17">
    <location>
        <begin position="1"/>
        <end position="21"/>
    </location>
</feature>
<dbReference type="Proteomes" id="UP000606974">
    <property type="component" value="Unassembled WGS sequence"/>
</dbReference>
<feature type="domain" description="MRH" evidence="18">
    <location>
        <begin position="24"/>
        <end position="237"/>
    </location>
</feature>
<evidence type="ECO:0000256" key="1">
    <source>
        <dbReference type="ARBA" id="ARBA00004304"/>
    </source>
</evidence>
<keyword evidence="13" id="KW-1015">Disulfide bond</keyword>
<dbReference type="InterPro" id="IPR009011">
    <property type="entry name" value="Man6P_isomerase_rcpt-bd_dom_sf"/>
</dbReference>
<dbReference type="Gene3D" id="2.70.130.10">
    <property type="entry name" value="Mannose-6-phosphate receptor binding domain"/>
    <property type="match status" value="1"/>
</dbReference>
<sequence length="282" mass="31490">MKASAFFFLAISLLLPSLSIALTFECSHIRVKGKKYNFEKIGGPHTVSLIEHSPPSIHNTTWSVDLCGTLKKNKDVPAGDQCPGGSYVCGVKTTFNPNDDDKPHVDEVIPIAGSFATSTGTNLDPIIERLEDISGSDMTGLRLELHGGTYMKQKQMAIIDLQCDPERTGNEKSPVKKGKDDEDDKVRNAESDQANDSADDNDDDDDDNDSLRFVSYKKEEDKQVLRLDWRTKYACTTYEEDDDSGSGSGKEGTSKHWGFFTWFIVLWGRAQLLLWGWLARER</sequence>
<evidence type="ECO:0000256" key="10">
    <source>
        <dbReference type="ARBA" id="ARBA00023034"/>
    </source>
</evidence>
<feature type="transmembrane region" description="Helical" evidence="16">
    <location>
        <begin position="257"/>
        <end position="278"/>
    </location>
</feature>
<keyword evidence="8 16" id="KW-1133">Transmembrane helix</keyword>
<evidence type="ECO:0000313" key="20">
    <source>
        <dbReference type="Proteomes" id="UP000606974"/>
    </source>
</evidence>
<evidence type="ECO:0000313" key="19">
    <source>
        <dbReference type="EMBL" id="KAF7503994.1"/>
    </source>
</evidence>
<dbReference type="GO" id="GO:0031966">
    <property type="term" value="C:mitochondrial membrane"/>
    <property type="evidence" value="ECO:0007669"/>
    <property type="project" value="UniProtKB-SubCell"/>
</dbReference>
<evidence type="ECO:0000256" key="17">
    <source>
        <dbReference type="SAM" id="SignalP"/>
    </source>
</evidence>
<dbReference type="EMBL" id="JAACFV010000153">
    <property type="protein sequence ID" value="KAF7503994.1"/>
    <property type="molecule type" value="Genomic_DNA"/>
</dbReference>
<keyword evidence="12 16" id="KW-0472">Membrane</keyword>
<dbReference type="InterPro" id="IPR044865">
    <property type="entry name" value="MRH_dom"/>
</dbReference>
<dbReference type="InterPro" id="IPR018939">
    <property type="entry name" value="Autophagy-rel_prot_27"/>
</dbReference>